<feature type="domain" description="IstB-like ATP-binding" evidence="1">
    <location>
        <begin position="11"/>
        <end position="201"/>
    </location>
</feature>
<evidence type="ECO:0000259" key="1">
    <source>
        <dbReference type="Pfam" id="PF01695"/>
    </source>
</evidence>
<feature type="non-terminal residue" evidence="2">
    <location>
        <position position="201"/>
    </location>
</feature>
<sequence>MKTYPLLEENLKSLRLATFLKDYNKVAEEETRLNHSYQEYLSILAEKEVLKRQENATHNRIKQAHFPAIKTLDIFDFSYSPSIKKREILEMMEGKFVENREDVIFVGPCGTGKTHLAIAIGVNACHLGYKVFFTTTASLINTLLEAKKEYRLNRKWESFSKISLIILDELGYIPFDKEGTDLLFQFVSQRYEQASLIITTN</sequence>
<organism evidence="2 3">
    <name type="scientific">Candidatus Desantisbacteria bacterium CG_4_10_14_0_8_um_filter_39_17</name>
    <dbReference type="NCBI Taxonomy" id="1974542"/>
    <lineage>
        <taxon>Bacteria</taxon>
        <taxon>Candidatus Desantisiibacteriota</taxon>
    </lineage>
</organism>
<evidence type="ECO:0000313" key="2">
    <source>
        <dbReference type="EMBL" id="PIZ16703.1"/>
    </source>
</evidence>
<evidence type="ECO:0000313" key="3">
    <source>
        <dbReference type="Proteomes" id="UP000234145"/>
    </source>
</evidence>
<gene>
    <name evidence="2" type="ORF">COY51_02140</name>
</gene>
<dbReference type="GO" id="GO:0005524">
    <property type="term" value="F:ATP binding"/>
    <property type="evidence" value="ECO:0007669"/>
    <property type="project" value="InterPro"/>
</dbReference>
<protein>
    <submittedName>
        <fullName evidence="2">AAA family ATPase</fullName>
    </submittedName>
</protein>
<dbReference type="AlphaFoldDB" id="A0A2H9PDE5"/>
<dbReference type="Gene3D" id="3.40.50.300">
    <property type="entry name" value="P-loop containing nucleotide triphosphate hydrolases"/>
    <property type="match status" value="1"/>
</dbReference>
<comment type="caution">
    <text evidence="2">The sequence shown here is derived from an EMBL/GenBank/DDBJ whole genome shotgun (WGS) entry which is preliminary data.</text>
</comment>
<dbReference type="CDD" id="cd00009">
    <property type="entry name" value="AAA"/>
    <property type="match status" value="1"/>
</dbReference>
<proteinExistence type="predicted"/>
<dbReference type="InterPro" id="IPR002611">
    <property type="entry name" value="IstB_ATP-bd"/>
</dbReference>
<dbReference type="EMBL" id="PFMS01000038">
    <property type="protein sequence ID" value="PIZ16703.1"/>
    <property type="molecule type" value="Genomic_DNA"/>
</dbReference>
<dbReference type="NCBIfam" id="NF038214">
    <property type="entry name" value="IS21_help_AAA"/>
    <property type="match status" value="1"/>
</dbReference>
<dbReference type="Pfam" id="PF01695">
    <property type="entry name" value="IstB_IS21"/>
    <property type="match status" value="1"/>
</dbReference>
<dbReference type="Proteomes" id="UP000234145">
    <property type="component" value="Unassembled WGS sequence"/>
</dbReference>
<dbReference type="PANTHER" id="PTHR30050">
    <property type="entry name" value="CHROMOSOMAL REPLICATION INITIATOR PROTEIN DNAA"/>
    <property type="match status" value="1"/>
</dbReference>
<reference evidence="3" key="1">
    <citation type="submission" date="2017-09" db="EMBL/GenBank/DDBJ databases">
        <title>Depth-based differentiation of microbial function through sediment-hosted aquifers and enrichment of novel symbionts in the deep terrestrial subsurface.</title>
        <authorList>
            <person name="Probst A.J."/>
            <person name="Ladd B."/>
            <person name="Jarett J.K."/>
            <person name="Geller-Mcgrath D.E."/>
            <person name="Sieber C.M.K."/>
            <person name="Emerson J.B."/>
            <person name="Anantharaman K."/>
            <person name="Thomas B.C."/>
            <person name="Malmstrom R."/>
            <person name="Stieglmeier M."/>
            <person name="Klingl A."/>
            <person name="Woyke T."/>
            <person name="Ryan C.M."/>
            <person name="Banfield J.F."/>
        </authorList>
    </citation>
    <scope>NUCLEOTIDE SEQUENCE [LARGE SCALE GENOMIC DNA]</scope>
</reference>
<name>A0A2H9PDE5_9BACT</name>
<dbReference type="InterPro" id="IPR047661">
    <property type="entry name" value="IstB"/>
</dbReference>
<dbReference type="GO" id="GO:0006260">
    <property type="term" value="P:DNA replication"/>
    <property type="evidence" value="ECO:0007669"/>
    <property type="project" value="TreeGrafter"/>
</dbReference>
<dbReference type="InterPro" id="IPR027417">
    <property type="entry name" value="P-loop_NTPase"/>
</dbReference>
<accession>A0A2H9PDE5</accession>
<dbReference type="PANTHER" id="PTHR30050:SF4">
    <property type="entry name" value="ATP-BINDING PROTEIN RV3427C IN INSERTION SEQUENCE-RELATED"/>
    <property type="match status" value="1"/>
</dbReference>
<dbReference type="SUPFAM" id="SSF52540">
    <property type="entry name" value="P-loop containing nucleoside triphosphate hydrolases"/>
    <property type="match status" value="1"/>
</dbReference>